<dbReference type="AlphaFoldDB" id="A0A1F8BZG0"/>
<keyword evidence="1" id="KW-0472">Membrane</keyword>
<proteinExistence type="predicted"/>
<dbReference type="EMBL" id="MGHL01000019">
    <property type="protein sequence ID" value="OGM68745.1"/>
    <property type="molecule type" value="Genomic_DNA"/>
</dbReference>
<keyword evidence="1" id="KW-0812">Transmembrane</keyword>
<dbReference type="Proteomes" id="UP000178429">
    <property type="component" value="Unassembled WGS sequence"/>
</dbReference>
<evidence type="ECO:0000313" key="2">
    <source>
        <dbReference type="EMBL" id="OGM68745.1"/>
    </source>
</evidence>
<organism evidence="2 3">
    <name type="scientific">Candidatus Woesebacteria bacterium RIFCSPLOWO2_01_FULL_44_14</name>
    <dbReference type="NCBI Taxonomy" id="1802525"/>
    <lineage>
        <taxon>Bacteria</taxon>
        <taxon>Candidatus Woeseibacteriota</taxon>
    </lineage>
</organism>
<keyword evidence="1" id="KW-1133">Transmembrane helix</keyword>
<protein>
    <submittedName>
        <fullName evidence="2">Uncharacterized protein</fullName>
    </submittedName>
</protein>
<evidence type="ECO:0000313" key="3">
    <source>
        <dbReference type="Proteomes" id="UP000178429"/>
    </source>
</evidence>
<feature type="transmembrane region" description="Helical" evidence="1">
    <location>
        <begin position="13"/>
        <end position="35"/>
    </location>
</feature>
<dbReference type="STRING" id="1802525.A2975_05605"/>
<evidence type="ECO:0000256" key="1">
    <source>
        <dbReference type="SAM" id="Phobius"/>
    </source>
</evidence>
<comment type="caution">
    <text evidence="2">The sequence shown here is derived from an EMBL/GenBank/DDBJ whole genome shotgun (WGS) entry which is preliminary data.</text>
</comment>
<sequence>MPNETSGFAKLKLVTVTIISLIVGLSLVITLLVLLRLGKLEFNTYLLRKNPLINSYFLPPGELVVISNHPNYSLMINNAPLLLGYADKVGLFRKSGISFPFQKGVRIDKLVVFVTSEDGPSSGQNSSQVLSPLSISSIRVDNENNSHSLLFTFSINEKFITQQNVSNRELSTNLNSMVLFNIETTLLDKKIDMQKWQDILSNYQAMMEHVFEQNKIPILVQNR</sequence>
<reference evidence="2 3" key="1">
    <citation type="journal article" date="2016" name="Nat. Commun.">
        <title>Thousands of microbial genomes shed light on interconnected biogeochemical processes in an aquifer system.</title>
        <authorList>
            <person name="Anantharaman K."/>
            <person name="Brown C.T."/>
            <person name="Hug L.A."/>
            <person name="Sharon I."/>
            <person name="Castelle C.J."/>
            <person name="Probst A.J."/>
            <person name="Thomas B.C."/>
            <person name="Singh A."/>
            <person name="Wilkins M.J."/>
            <person name="Karaoz U."/>
            <person name="Brodie E.L."/>
            <person name="Williams K.H."/>
            <person name="Hubbard S.S."/>
            <person name="Banfield J.F."/>
        </authorList>
    </citation>
    <scope>NUCLEOTIDE SEQUENCE [LARGE SCALE GENOMIC DNA]</scope>
</reference>
<gene>
    <name evidence="2" type="ORF">A2975_05605</name>
</gene>
<name>A0A1F8BZG0_9BACT</name>
<accession>A0A1F8BZG0</accession>